<proteinExistence type="predicted"/>
<sequence>MNTKKLTRKHIANIIVCSIILLALIVAFICYVHEPRLIQDTNRKPDISFNGTTFDISAKDFVRIVNEDLDKEGLSLISEDYAKDQYGNTVENEKGEEFDFDLVEYTCPINKILELHLFSIPELGDGIAVIQLQSRKTEALTTKQTEQNEAYYRIICDNVEPRFNSEKFNTHIGYHNSCKLDDLLFYYNSTDESLDGEPEHNLYIYGIQQKDLSDKYPLF</sequence>
<evidence type="ECO:0000313" key="2">
    <source>
        <dbReference type="EMBL" id="MBC5998657.1"/>
    </source>
</evidence>
<keyword evidence="1" id="KW-0472">Membrane</keyword>
<evidence type="ECO:0000313" key="3">
    <source>
        <dbReference type="Proteomes" id="UP000644115"/>
    </source>
</evidence>
<keyword evidence="1" id="KW-0812">Transmembrane</keyword>
<protein>
    <submittedName>
        <fullName evidence="2">Uncharacterized protein</fullName>
    </submittedName>
</protein>
<feature type="transmembrane region" description="Helical" evidence="1">
    <location>
        <begin position="12"/>
        <end position="34"/>
    </location>
</feature>
<dbReference type="RefSeq" id="WP_249286215.1">
    <property type="nucleotide sequence ID" value="NZ_JACRWC010000026.1"/>
</dbReference>
<evidence type="ECO:0000256" key="1">
    <source>
        <dbReference type="SAM" id="Phobius"/>
    </source>
</evidence>
<dbReference type="EMBL" id="JACRWC010000026">
    <property type="protein sequence ID" value="MBC5998657.1"/>
    <property type="molecule type" value="Genomic_DNA"/>
</dbReference>
<keyword evidence="3" id="KW-1185">Reference proteome</keyword>
<reference evidence="2" key="1">
    <citation type="submission" date="2020-08" db="EMBL/GenBank/DDBJ databases">
        <authorList>
            <person name="Liu C."/>
            <person name="Sun Q."/>
        </authorList>
    </citation>
    <scope>NUCLEOTIDE SEQUENCE</scope>
    <source>
        <strain evidence="2">BX16</strain>
    </source>
</reference>
<gene>
    <name evidence="2" type="ORF">H8876_01290</name>
</gene>
<accession>A0A923SL26</accession>
<dbReference type="AlphaFoldDB" id="A0A923SL26"/>
<comment type="caution">
    <text evidence="2">The sequence shown here is derived from an EMBL/GenBank/DDBJ whole genome shotgun (WGS) entry which is preliminary data.</text>
</comment>
<name>A0A923SL26_9FIRM</name>
<keyword evidence="1" id="KW-1133">Transmembrane helix</keyword>
<dbReference type="Proteomes" id="UP000644115">
    <property type="component" value="Unassembled WGS sequence"/>
</dbReference>
<organism evidence="2 3">
    <name type="scientific">Lentihominibacter faecis</name>
    <dbReference type="NCBI Taxonomy" id="2764712"/>
    <lineage>
        <taxon>Bacteria</taxon>
        <taxon>Bacillati</taxon>
        <taxon>Bacillota</taxon>
        <taxon>Clostridia</taxon>
        <taxon>Peptostreptococcales</taxon>
        <taxon>Anaerovoracaceae</taxon>
        <taxon>Lentihominibacter</taxon>
    </lineage>
</organism>